<evidence type="ECO:0000313" key="3">
    <source>
        <dbReference type="EMBL" id="RMZ21150.1"/>
    </source>
</evidence>
<dbReference type="OrthoDB" id="5227598at2759"/>
<evidence type="ECO:0000259" key="2">
    <source>
        <dbReference type="Pfam" id="PF21897"/>
    </source>
</evidence>
<dbReference type="Pfam" id="PF21897">
    <property type="entry name" value="DUF6919"/>
    <property type="match status" value="1"/>
</dbReference>
<feature type="domain" description="DUF6919" evidence="2">
    <location>
        <begin position="85"/>
        <end position="160"/>
    </location>
</feature>
<dbReference type="AlphaFoldDB" id="A0A3M7I6B7"/>
<evidence type="ECO:0000256" key="1">
    <source>
        <dbReference type="SAM" id="MobiDB-lite"/>
    </source>
</evidence>
<reference evidence="3 4" key="1">
    <citation type="journal article" date="2018" name="BMC Genomics">
        <title>Genomic evidence for intraspecific hybridization in a clonal and extremely halotolerant yeast.</title>
        <authorList>
            <person name="Gostincar C."/>
            <person name="Stajich J.E."/>
            <person name="Zupancic J."/>
            <person name="Zalar P."/>
            <person name="Gunde-Cimerman N."/>
        </authorList>
    </citation>
    <scope>NUCLEOTIDE SEQUENCE [LARGE SCALE GENOMIC DNA]</scope>
    <source>
        <strain evidence="3 4">EXF-120</strain>
    </source>
</reference>
<dbReference type="InterPro" id="IPR054212">
    <property type="entry name" value="DUF6919"/>
</dbReference>
<evidence type="ECO:0000313" key="4">
    <source>
        <dbReference type="Proteomes" id="UP000281677"/>
    </source>
</evidence>
<proteinExistence type="predicted"/>
<feature type="compositionally biased region" description="Polar residues" evidence="1">
    <location>
        <begin position="44"/>
        <end position="61"/>
    </location>
</feature>
<dbReference type="EMBL" id="QWIT01000702">
    <property type="protein sequence ID" value="RMZ21150.1"/>
    <property type="molecule type" value="Genomic_DNA"/>
</dbReference>
<name>A0A3M7I6B7_HORWE</name>
<feature type="compositionally biased region" description="Basic and acidic residues" evidence="1">
    <location>
        <begin position="62"/>
        <end position="79"/>
    </location>
</feature>
<feature type="region of interest" description="Disordered" evidence="1">
    <location>
        <begin position="1"/>
        <end position="79"/>
    </location>
</feature>
<accession>A0A3M7I6B7</accession>
<organism evidence="3 4">
    <name type="scientific">Hortaea werneckii</name>
    <name type="common">Black yeast</name>
    <name type="synonym">Cladosporium werneckii</name>
    <dbReference type="NCBI Taxonomy" id="91943"/>
    <lineage>
        <taxon>Eukaryota</taxon>
        <taxon>Fungi</taxon>
        <taxon>Dikarya</taxon>
        <taxon>Ascomycota</taxon>
        <taxon>Pezizomycotina</taxon>
        <taxon>Dothideomycetes</taxon>
        <taxon>Dothideomycetidae</taxon>
        <taxon>Mycosphaerellales</taxon>
        <taxon>Teratosphaeriaceae</taxon>
        <taxon>Hortaea</taxon>
    </lineage>
</organism>
<protein>
    <recommendedName>
        <fullName evidence="2">DUF6919 domain-containing protein</fullName>
    </recommendedName>
</protein>
<sequence length="293" mass="33185">MASSESSSEEPSEYSARECTAPSTRLTVASSDSSSEDLSEHSAQEQNGRSTKQTVASNESSSEQHSERSAEEQKCSEGEEEAVMRDWRLAESFQELLDLNRKFLRGERKRSCYHSAPIFDENVALVPGLLRLHDYGMLTMESQPATAPPPTWVKCPCCSDERWVQIQQRAYLMFIIPYQDKLPEDLIRHFLCRKNIRTASSFPQDWATHTRKEAEKEEDLASAELRHQQLLDLQCGCETTIFATYDNVMEDASPLLVRVLAKSWEETDLQALVENAAVKAGVQPLYPEVAEEE</sequence>
<dbReference type="Proteomes" id="UP000281677">
    <property type="component" value="Unassembled WGS sequence"/>
</dbReference>
<comment type="caution">
    <text evidence="3">The sequence shown here is derived from an EMBL/GenBank/DDBJ whole genome shotgun (WGS) entry which is preliminary data.</text>
</comment>
<gene>
    <name evidence="3" type="ORF">D0859_14840</name>
</gene>
<dbReference type="VEuPathDB" id="FungiDB:BTJ68_02741"/>